<evidence type="ECO:0000313" key="2">
    <source>
        <dbReference type="Proteomes" id="UP000199420"/>
    </source>
</evidence>
<dbReference type="RefSeq" id="WP_091332973.1">
    <property type="nucleotide sequence ID" value="NZ_FNYC01000001.1"/>
</dbReference>
<dbReference type="Pfam" id="PF01904">
    <property type="entry name" value="DUF72"/>
    <property type="match status" value="1"/>
</dbReference>
<dbReference type="InterPro" id="IPR036520">
    <property type="entry name" value="UPF0759_sf"/>
</dbReference>
<dbReference type="AlphaFoldDB" id="A0A1H6QLW4"/>
<evidence type="ECO:0000313" key="1">
    <source>
        <dbReference type="EMBL" id="SEI40305.1"/>
    </source>
</evidence>
<dbReference type="OrthoDB" id="9780310at2"/>
<gene>
    <name evidence="1" type="ORF">SAMN04487997_0457</name>
</gene>
<accession>A0A1H6QLW4</accession>
<dbReference type="EMBL" id="FNYC01000001">
    <property type="protein sequence ID" value="SEI40305.1"/>
    <property type="molecule type" value="Genomic_DNA"/>
</dbReference>
<proteinExistence type="predicted"/>
<dbReference type="InterPro" id="IPR002763">
    <property type="entry name" value="DUF72"/>
</dbReference>
<dbReference type="PANTHER" id="PTHR30348:SF14">
    <property type="entry name" value="BLR8050 PROTEIN"/>
    <property type="match status" value="1"/>
</dbReference>
<dbReference type="STRING" id="529704.SAMN02927913_0372"/>
<organism evidence="1 2">
    <name type="scientific">Frateuria terrea</name>
    <dbReference type="NCBI Taxonomy" id="529704"/>
    <lineage>
        <taxon>Bacteria</taxon>
        <taxon>Pseudomonadati</taxon>
        <taxon>Pseudomonadota</taxon>
        <taxon>Gammaproteobacteria</taxon>
        <taxon>Lysobacterales</taxon>
        <taxon>Rhodanobacteraceae</taxon>
        <taxon>Frateuria</taxon>
    </lineage>
</organism>
<name>A0A1H6QLW4_9GAMM</name>
<keyword evidence="2" id="KW-1185">Reference proteome</keyword>
<dbReference type="Proteomes" id="UP000199420">
    <property type="component" value="Unassembled WGS sequence"/>
</dbReference>
<dbReference type="PANTHER" id="PTHR30348">
    <property type="entry name" value="UNCHARACTERIZED PROTEIN YECE"/>
    <property type="match status" value="1"/>
</dbReference>
<dbReference type="SUPFAM" id="SSF117396">
    <property type="entry name" value="TM1631-like"/>
    <property type="match status" value="1"/>
</dbReference>
<reference evidence="1 2" key="1">
    <citation type="submission" date="2016-10" db="EMBL/GenBank/DDBJ databases">
        <authorList>
            <person name="de Groot N.N."/>
        </authorList>
    </citation>
    <scope>NUCLEOTIDE SEQUENCE [LARGE SCALE GENOMIC DNA]</scope>
    <source>
        <strain evidence="1 2">DSM 26515</strain>
    </source>
</reference>
<sequence>MTIRIGCAGWSIPKAHAGAFPTAGSTLERYAQVFDCVEINSSFYRPHRPSTWRRWGDSVPADFRFAVKMPKAISHECRLRACDGLVDAFLDQAGELAEKLGWLLLQLPPGLVFDPAVALPFLEQLRGRHAGPIACEPRHRSWFRADVDQALRDLHVARVAADPARVPRAALPGGDRSHIYLRLHGSPRMYYDAYPRQVLRRLAKRMRRRHAWCIFDNTTLGHATGNALELQAMLSVS</sequence>
<protein>
    <submittedName>
        <fullName evidence="1">Uncharacterized conserved protein YecE, DUF72 family</fullName>
    </submittedName>
</protein>
<dbReference type="Gene3D" id="3.20.20.410">
    <property type="entry name" value="Protein of unknown function UPF0759"/>
    <property type="match status" value="1"/>
</dbReference>